<evidence type="ECO:0000313" key="4">
    <source>
        <dbReference type="Proteomes" id="UP000614469"/>
    </source>
</evidence>
<dbReference type="Proteomes" id="UP000614469">
    <property type="component" value="Unassembled WGS sequence"/>
</dbReference>
<dbReference type="AlphaFoldDB" id="A0A8J6NJC9"/>
<evidence type="ECO:0000256" key="2">
    <source>
        <dbReference type="SAM" id="SignalP"/>
    </source>
</evidence>
<gene>
    <name evidence="3" type="ORF">H8E29_06180</name>
</gene>
<proteinExistence type="predicted"/>
<feature type="compositionally biased region" description="Basic and acidic residues" evidence="1">
    <location>
        <begin position="166"/>
        <end position="181"/>
    </location>
</feature>
<feature type="signal peptide" evidence="2">
    <location>
        <begin position="1"/>
        <end position="26"/>
    </location>
</feature>
<accession>A0A8J6NJC9</accession>
<comment type="caution">
    <text evidence="3">The sequence shown here is derived from an EMBL/GenBank/DDBJ whole genome shotgun (WGS) entry which is preliminary data.</text>
</comment>
<evidence type="ECO:0000256" key="1">
    <source>
        <dbReference type="SAM" id="MobiDB-lite"/>
    </source>
</evidence>
<keyword evidence="2" id="KW-0732">Signal</keyword>
<organism evidence="3 4">
    <name type="scientific">Candidatus Desulfolinea nitratireducens</name>
    <dbReference type="NCBI Taxonomy" id="2841698"/>
    <lineage>
        <taxon>Bacteria</taxon>
        <taxon>Bacillati</taxon>
        <taxon>Chloroflexota</taxon>
        <taxon>Anaerolineae</taxon>
        <taxon>Anaerolineales</taxon>
        <taxon>Anaerolineales incertae sedis</taxon>
        <taxon>Candidatus Desulfolinea</taxon>
    </lineage>
</organism>
<sequence length="189" mass="20979">MFRKFVLVALIVVLGMAAFPASNVYAAGRADETTPPERTEKSGERLEKAWERTLIMNQRIGRIFDRVETLTEKIQTLIDKATENGMDTANLQAALDAFTASVDEAQPIYEDAQALIRSHSGFDANGNVTVPEKAIETLKSLKESYKEIREITGVKGKALREAIKAFRDANPRPERPTREKPNFAPSPSS</sequence>
<protein>
    <submittedName>
        <fullName evidence="3">Uncharacterized protein</fullName>
    </submittedName>
</protein>
<name>A0A8J6NJC9_9CHLR</name>
<dbReference type="EMBL" id="JACNJN010000080">
    <property type="protein sequence ID" value="MBC8334834.1"/>
    <property type="molecule type" value="Genomic_DNA"/>
</dbReference>
<feature type="chain" id="PRO_5035296418" evidence="2">
    <location>
        <begin position="27"/>
        <end position="189"/>
    </location>
</feature>
<reference evidence="3 4" key="1">
    <citation type="submission" date="2020-08" db="EMBL/GenBank/DDBJ databases">
        <title>Bridging the membrane lipid divide: bacteria of the FCB group superphylum have the potential to synthesize archaeal ether lipids.</title>
        <authorList>
            <person name="Villanueva L."/>
            <person name="Von Meijenfeldt F.A.B."/>
            <person name="Westbye A.B."/>
            <person name="Yadav S."/>
            <person name="Hopmans E.C."/>
            <person name="Dutilh B.E."/>
            <person name="Sinninghe Damste J.S."/>
        </authorList>
    </citation>
    <scope>NUCLEOTIDE SEQUENCE [LARGE SCALE GENOMIC DNA]</scope>
    <source>
        <strain evidence="3">NIOZ-UU36</strain>
    </source>
</reference>
<feature type="region of interest" description="Disordered" evidence="1">
    <location>
        <begin position="166"/>
        <end position="189"/>
    </location>
</feature>
<evidence type="ECO:0000313" key="3">
    <source>
        <dbReference type="EMBL" id="MBC8334834.1"/>
    </source>
</evidence>